<dbReference type="PANTHER" id="PTHR39962">
    <property type="entry name" value="BLL4848 PROTEIN"/>
    <property type="match status" value="1"/>
</dbReference>
<dbReference type="RefSeq" id="WP_094036043.1">
    <property type="nucleotide sequence ID" value="NZ_CP022540.1"/>
</dbReference>
<feature type="domain" description="LpxI C-terminal" evidence="1">
    <location>
        <begin position="129"/>
        <end position="256"/>
    </location>
</feature>
<dbReference type="Pfam" id="PF06230">
    <property type="entry name" value="LpxI_C"/>
    <property type="match status" value="1"/>
</dbReference>
<dbReference type="KEGG" id="aht:ANTHELSMS3_03605"/>
<sequence length="262" mass="27207">MLALIAGRGALPAAVAEAASGSFLVCGLEQCPPDHLKADHLFRLERLGGLLVWLKARGVTQVCLCGAVTRPDLSPTRLDFRTLPLVPRILRALRHGDDGALRIVINILEGAGFTVLAAHELVPDLLPDAGVPTVSQPGDAAVQAASVGDGVSDDQARRDLGQASVVQASQIIAREGQDGTDAMLRGLGPEAHGGVLYKASKPGQDRRADLPVIGIGTAEGAIAAGLAGIVIEAGGVMVLDRVRVIERLNAAGLFLWVRERGT</sequence>
<dbReference type="InterPro" id="IPR053174">
    <property type="entry name" value="LpxI"/>
</dbReference>
<accession>A0A222E869</accession>
<reference evidence="3 4" key="1">
    <citation type="submission" date="2017-07" db="EMBL/GenBank/DDBJ databases">
        <title>Genome Sequence of Antarctobacter heliothermus Strain SMS3 Isolated from a culture of the Diatom Skeletonema marinoi.</title>
        <authorList>
            <person name="Topel M."/>
            <person name="Pinder M.I.M."/>
            <person name="Johansson O.N."/>
            <person name="Kourtchenko O."/>
            <person name="Godhe A."/>
            <person name="Clarke A.K."/>
        </authorList>
    </citation>
    <scope>NUCLEOTIDE SEQUENCE [LARGE SCALE GENOMIC DNA]</scope>
    <source>
        <strain evidence="3 4">SMS3</strain>
    </source>
</reference>
<evidence type="ECO:0000259" key="1">
    <source>
        <dbReference type="Pfam" id="PF06230"/>
    </source>
</evidence>
<proteinExistence type="predicted"/>
<dbReference type="OrthoDB" id="9789836at2"/>
<dbReference type="Gene3D" id="3.40.140.80">
    <property type="match status" value="1"/>
</dbReference>
<dbReference type="Proteomes" id="UP000203589">
    <property type="component" value="Chromosome"/>
</dbReference>
<gene>
    <name evidence="3" type="ORF">ANTHELSMS3_03605</name>
</gene>
<organism evidence="3 4">
    <name type="scientific">Antarctobacter heliothermus</name>
    <dbReference type="NCBI Taxonomy" id="74033"/>
    <lineage>
        <taxon>Bacteria</taxon>
        <taxon>Pseudomonadati</taxon>
        <taxon>Pseudomonadota</taxon>
        <taxon>Alphaproteobacteria</taxon>
        <taxon>Rhodobacterales</taxon>
        <taxon>Roseobacteraceae</taxon>
        <taxon>Antarctobacter</taxon>
    </lineage>
</organism>
<dbReference type="EMBL" id="CP022540">
    <property type="protein sequence ID" value="ASP22228.1"/>
    <property type="molecule type" value="Genomic_DNA"/>
</dbReference>
<keyword evidence="3" id="KW-0808">Transferase</keyword>
<dbReference type="PANTHER" id="PTHR39962:SF1">
    <property type="entry name" value="LPXI FAMILY PROTEIN"/>
    <property type="match status" value="1"/>
</dbReference>
<dbReference type="GO" id="GO:0016779">
    <property type="term" value="F:nucleotidyltransferase activity"/>
    <property type="evidence" value="ECO:0007669"/>
    <property type="project" value="UniProtKB-KW"/>
</dbReference>
<dbReference type="InterPro" id="IPR041255">
    <property type="entry name" value="LpxI_N"/>
</dbReference>
<dbReference type="AlphaFoldDB" id="A0A222E869"/>
<evidence type="ECO:0000259" key="2">
    <source>
        <dbReference type="Pfam" id="PF17930"/>
    </source>
</evidence>
<feature type="domain" description="LpxI N-terminal" evidence="2">
    <location>
        <begin position="2"/>
        <end position="125"/>
    </location>
</feature>
<dbReference type="Gene3D" id="3.40.50.20">
    <property type="match status" value="1"/>
</dbReference>
<evidence type="ECO:0000313" key="4">
    <source>
        <dbReference type="Proteomes" id="UP000203589"/>
    </source>
</evidence>
<evidence type="ECO:0000313" key="3">
    <source>
        <dbReference type="EMBL" id="ASP22228.1"/>
    </source>
</evidence>
<dbReference type="InterPro" id="IPR010415">
    <property type="entry name" value="LpxI_C"/>
</dbReference>
<name>A0A222E869_9RHOB</name>
<keyword evidence="4" id="KW-1185">Reference proteome</keyword>
<keyword evidence="3" id="KW-0548">Nucleotidyltransferase</keyword>
<dbReference type="InterPro" id="IPR043167">
    <property type="entry name" value="LpxI_C_sf"/>
</dbReference>
<dbReference type="Pfam" id="PF17930">
    <property type="entry name" value="LpxI_N"/>
    <property type="match status" value="1"/>
</dbReference>
<protein>
    <submittedName>
        <fullName evidence="3">Phosphatidate cytidylyltransferase</fullName>
    </submittedName>
</protein>